<keyword evidence="1" id="KW-1133">Transmembrane helix</keyword>
<dbReference type="STRING" id="33978.A6M13_06385"/>
<evidence type="ECO:0000256" key="1">
    <source>
        <dbReference type="SAM" id="Phobius"/>
    </source>
</evidence>
<evidence type="ECO:0000313" key="3">
    <source>
        <dbReference type="Proteomes" id="UP000093199"/>
    </source>
</evidence>
<proteinExistence type="predicted"/>
<comment type="caution">
    <text evidence="2">The sequence shown here is derived from an EMBL/GenBank/DDBJ whole genome shotgun (WGS) entry which is preliminary data.</text>
</comment>
<dbReference type="AlphaFoldDB" id="A0A1C0Y790"/>
<keyword evidence="1" id="KW-0812">Transmembrane</keyword>
<keyword evidence="1" id="KW-0472">Membrane</keyword>
<evidence type="ECO:0000313" key="2">
    <source>
        <dbReference type="EMBL" id="OCS83026.1"/>
    </source>
</evidence>
<sequence>MLYRLLEWVIAPVALIIIAIYQVIIYWEDHRVVAIFFFIGGAISAWLFVYGIRRVFMYRQRMRKQNN</sequence>
<protein>
    <submittedName>
        <fullName evidence="2">Uncharacterized protein</fullName>
    </submittedName>
</protein>
<feature type="transmembrane region" description="Helical" evidence="1">
    <location>
        <begin position="33"/>
        <end position="52"/>
    </location>
</feature>
<accession>A0A1C0Y790</accession>
<dbReference type="OrthoDB" id="9970236at2"/>
<dbReference type="EMBL" id="MASJ01000039">
    <property type="protein sequence ID" value="OCS83026.1"/>
    <property type="molecule type" value="Genomic_DNA"/>
</dbReference>
<organism evidence="2 3">
    <name type="scientific">Caryophanon tenue</name>
    <dbReference type="NCBI Taxonomy" id="33978"/>
    <lineage>
        <taxon>Bacteria</taxon>
        <taxon>Bacillati</taxon>
        <taxon>Bacillota</taxon>
        <taxon>Bacilli</taxon>
        <taxon>Bacillales</taxon>
        <taxon>Caryophanaceae</taxon>
        <taxon>Caryophanon</taxon>
    </lineage>
</organism>
<dbReference type="Proteomes" id="UP000093199">
    <property type="component" value="Unassembled WGS sequence"/>
</dbReference>
<reference evidence="2 3" key="1">
    <citation type="submission" date="2016-07" db="EMBL/GenBank/DDBJ databases">
        <title>Caryophanon tenue genome sequencing.</title>
        <authorList>
            <person name="Verma A."/>
            <person name="Pal Y."/>
            <person name="Krishnamurthi S."/>
        </authorList>
    </citation>
    <scope>NUCLEOTIDE SEQUENCE [LARGE SCALE GENOMIC DNA]</scope>
    <source>
        <strain evidence="2 3">DSM 14152</strain>
    </source>
</reference>
<gene>
    <name evidence="2" type="ORF">A6M13_06385</name>
</gene>
<keyword evidence="3" id="KW-1185">Reference proteome</keyword>
<name>A0A1C0Y790_9BACL</name>
<feature type="transmembrane region" description="Helical" evidence="1">
    <location>
        <begin position="5"/>
        <end position="27"/>
    </location>
</feature>